<name>A0A835LWG8_9MAGN</name>
<dbReference type="InterPro" id="IPR045203">
    <property type="entry name" value="RanGAP1/2"/>
</dbReference>
<keyword evidence="4" id="KW-0539">Nucleus</keyword>
<evidence type="ECO:0000313" key="6">
    <source>
        <dbReference type="EMBL" id="KAF9610105.1"/>
    </source>
</evidence>
<dbReference type="Gene3D" id="1.10.246.200">
    <property type="entry name" value="WPP domain"/>
    <property type="match status" value="2"/>
</dbReference>
<dbReference type="Pfam" id="PF13943">
    <property type="entry name" value="WPP"/>
    <property type="match status" value="2"/>
</dbReference>
<evidence type="ECO:0000256" key="4">
    <source>
        <dbReference type="ARBA" id="ARBA00023242"/>
    </source>
</evidence>
<dbReference type="OrthoDB" id="120976at2759"/>
<keyword evidence="7" id="KW-1185">Reference proteome</keyword>
<dbReference type="GO" id="GO:0005634">
    <property type="term" value="C:nucleus"/>
    <property type="evidence" value="ECO:0007669"/>
    <property type="project" value="UniProtKB-SubCell"/>
</dbReference>
<feature type="domain" description="WPP" evidence="5">
    <location>
        <begin position="11"/>
        <end position="44"/>
    </location>
</feature>
<evidence type="ECO:0000313" key="7">
    <source>
        <dbReference type="Proteomes" id="UP000631114"/>
    </source>
</evidence>
<proteinExistence type="predicted"/>
<evidence type="ECO:0000256" key="2">
    <source>
        <dbReference type="ARBA" id="ARBA00004496"/>
    </source>
</evidence>
<dbReference type="PANTHER" id="PTHR46761">
    <property type="entry name" value="RAN GTPASE-ACTIVATING PROTEIN 1"/>
    <property type="match status" value="1"/>
</dbReference>
<reference evidence="6 7" key="1">
    <citation type="submission" date="2020-10" db="EMBL/GenBank/DDBJ databases">
        <title>The Coptis chinensis genome and diversification of protoberbering-type alkaloids.</title>
        <authorList>
            <person name="Wang B."/>
            <person name="Shu S."/>
            <person name="Song C."/>
            <person name="Liu Y."/>
        </authorList>
    </citation>
    <scope>NUCLEOTIDE SEQUENCE [LARGE SCALE GENOMIC DNA]</scope>
    <source>
        <strain evidence="6">HL-2020</strain>
        <tissue evidence="6">Leaf</tissue>
    </source>
</reference>
<evidence type="ECO:0000256" key="3">
    <source>
        <dbReference type="ARBA" id="ARBA00022490"/>
    </source>
</evidence>
<organism evidence="6 7">
    <name type="scientific">Coptis chinensis</name>
    <dbReference type="NCBI Taxonomy" id="261450"/>
    <lineage>
        <taxon>Eukaryota</taxon>
        <taxon>Viridiplantae</taxon>
        <taxon>Streptophyta</taxon>
        <taxon>Embryophyta</taxon>
        <taxon>Tracheophyta</taxon>
        <taxon>Spermatophyta</taxon>
        <taxon>Magnoliopsida</taxon>
        <taxon>Ranunculales</taxon>
        <taxon>Ranunculaceae</taxon>
        <taxon>Coptidoideae</taxon>
        <taxon>Coptis</taxon>
    </lineage>
</organism>
<comment type="subcellular location">
    <subcellularLocation>
        <location evidence="2">Cytoplasm</location>
    </subcellularLocation>
    <subcellularLocation>
        <location evidence="1">Nucleus</location>
    </subcellularLocation>
</comment>
<dbReference type="GO" id="GO:0005737">
    <property type="term" value="C:cytoplasm"/>
    <property type="evidence" value="ECO:0007669"/>
    <property type="project" value="UniProtKB-SubCell"/>
</dbReference>
<feature type="domain" description="WPP" evidence="5">
    <location>
        <begin position="50"/>
        <end position="81"/>
    </location>
</feature>
<dbReference type="EMBL" id="JADFTS010000004">
    <property type="protein sequence ID" value="KAF9610105.1"/>
    <property type="molecule type" value="Genomic_DNA"/>
</dbReference>
<dbReference type="InterPro" id="IPR032675">
    <property type="entry name" value="LRR_dom_sf"/>
</dbReference>
<dbReference type="PANTHER" id="PTHR46761:SF2">
    <property type="entry name" value="RAN GTPASE-ACTIVATING PROTEIN 1"/>
    <property type="match status" value="1"/>
</dbReference>
<evidence type="ECO:0000259" key="5">
    <source>
        <dbReference type="Pfam" id="PF13943"/>
    </source>
</evidence>
<evidence type="ECO:0000256" key="1">
    <source>
        <dbReference type="ARBA" id="ARBA00004123"/>
    </source>
</evidence>
<dbReference type="InterPro" id="IPR038214">
    <property type="entry name" value="WPP_sf"/>
</dbReference>
<comment type="caution">
    <text evidence="6">The sequence shown here is derived from an EMBL/GenBank/DDBJ whole genome shotgun (WGS) entry which is preliminary data.</text>
</comment>
<dbReference type="Gene3D" id="3.80.10.10">
    <property type="entry name" value="Ribonuclease Inhibitor"/>
    <property type="match status" value="1"/>
</dbReference>
<keyword evidence="3" id="KW-0963">Cytoplasm</keyword>
<gene>
    <name evidence="6" type="ORF">IFM89_019970</name>
</gene>
<accession>A0A835LWG8</accession>
<protein>
    <recommendedName>
        <fullName evidence="5">WPP domain-containing protein</fullName>
    </recommendedName>
</protein>
<dbReference type="InterPro" id="IPR025265">
    <property type="entry name" value="WPP_dom"/>
</dbReference>
<dbReference type="GO" id="GO:0005096">
    <property type="term" value="F:GTPase activator activity"/>
    <property type="evidence" value="ECO:0007669"/>
    <property type="project" value="InterPro"/>
</dbReference>
<sequence length="224" mass="25075">METPNFQRSISIKLWPPSQSTRVVLVERIVNNLSTPSIFSKRYANEHYEREPDGDGSSAVQLYAKESSKLMMEVLKRGPQIVDREVSVDKDIPSTLKTVFYISKGKRANIEAEEAEELLRPLAEENPYTKICFSNRSFSVDAARVAEPILLSLKDQLKEVDMSDIVAGKPEEEALEVMRIFSSALEDCVLRYLNLSENALGEKCAGIWGSPEISRELGGALFGE</sequence>
<dbReference type="AlphaFoldDB" id="A0A835LWG8"/>
<dbReference type="Proteomes" id="UP000631114">
    <property type="component" value="Unassembled WGS sequence"/>
</dbReference>